<dbReference type="PROSITE" id="PS50109">
    <property type="entry name" value="HIS_KIN"/>
    <property type="match status" value="1"/>
</dbReference>
<dbReference type="GO" id="GO:0005524">
    <property type="term" value="F:ATP binding"/>
    <property type="evidence" value="ECO:0007669"/>
    <property type="project" value="UniProtKB-KW"/>
</dbReference>
<dbReference type="SMART" id="SM00448">
    <property type="entry name" value="REC"/>
    <property type="match status" value="1"/>
</dbReference>
<dbReference type="Gene3D" id="3.30.565.10">
    <property type="entry name" value="Histidine kinase-like ATPase, C-terminal domain"/>
    <property type="match status" value="1"/>
</dbReference>
<evidence type="ECO:0000256" key="3">
    <source>
        <dbReference type="ARBA" id="ARBA00022553"/>
    </source>
</evidence>
<keyword evidence="12" id="KW-0812">Transmembrane</keyword>
<dbReference type="AlphaFoldDB" id="A0A2N3PTV9"/>
<dbReference type="Pfam" id="PF00512">
    <property type="entry name" value="HisKA"/>
    <property type="match status" value="1"/>
</dbReference>
<evidence type="ECO:0000256" key="5">
    <source>
        <dbReference type="ARBA" id="ARBA00022741"/>
    </source>
</evidence>
<reference evidence="16" key="1">
    <citation type="submission" date="2017-12" db="EMBL/GenBank/DDBJ databases">
        <title>Draft genome sequence of Telmatospirillum siberiense 26-4b1T, an acidotolerant peatland alphaproteobacterium potentially involved in sulfur cycling.</title>
        <authorList>
            <person name="Hausmann B."/>
            <person name="Pjevac P."/>
            <person name="Schreck K."/>
            <person name="Herbold C.W."/>
            <person name="Daims H."/>
            <person name="Wagner M."/>
            <person name="Pester M."/>
            <person name="Loy A."/>
        </authorList>
    </citation>
    <scope>NUCLEOTIDE SEQUENCE [LARGE SCALE GENOMIC DNA]</scope>
    <source>
        <strain evidence="16">26-4b1</strain>
    </source>
</reference>
<dbReference type="InterPro" id="IPR036890">
    <property type="entry name" value="HATPase_C_sf"/>
</dbReference>
<proteinExistence type="predicted"/>
<dbReference type="Pfam" id="PF00072">
    <property type="entry name" value="Response_reg"/>
    <property type="match status" value="1"/>
</dbReference>
<keyword evidence="4" id="KW-0808">Transferase</keyword>
<dbReference type="InterPro" id="IPR001789">
    <property type="entry name" value="Sig_transdc_resp-reg_receiver"/>
</dbReference>
<evidence type="ECO:0000256" key="1">
    <source>
        <dbReference type="ARBA" id="ARBA00000085"/>
    </source>
</evidence>
<comment type="caution">
    <text evidence="15">The sequence shown here is derived from an EMBL/GenBank/DDBJ whole genome shotgun (WGS) entry which is preliminary data.</text>
</comment>
<evidence type="ECO:0000256" key="11">
    <source>
        <dbReference type="PROSITE-ProRule" id="PRU00169"/>
    </source>
</evidence>
<comment type="catalytic activity">
    <reaction evidence="1">
        <text>ATP + protein L-histidine = ADP + protein N-phospho-L-histidine.</text>
        <dbReference type="EC" id="2.7.13.3"/>
    </reaction>
</comment>
<feature type="transmembrane region" description="Helical" evidence="12">
    <location>
        <begin position="23"/>
        <end position="45"/>
    </location>
</feature>
<organism evidence="15 16">
    <name type="scientific">Telmatospirillum siberiense</name>
    <dbReference type="NCBI Taxonomy" id="382514"/>
    <lineage>
        <taxon>Bacteria</taxon>
        <taxon>Pseudomonadati</taxon>
        <taxon>Pseudomonadota</taxon>
        <taxon>Alphaproteobacteria</taxon>
        <taxon>Rhodospirillales</taxon>
        <taxon>Rhodospirillaceae</taxon>
        <taxon>Telmatospirillum</taxon>
    </lineage>
</organism>
<dbReference type="SUPFAM" id="SSF55874">
    <property type="entry name" value="ATPase domain of HSP90 chaperone/DNA topoisomerase II/histidine kinase"/>
    <property type="match status" value="1"/>
</dbReference>
<dbReference type="InterPro" id="IPR036097">
    <property type="entry name" value="HisK_dim/P_sf"/>
</dbReference>
<dbReference type="EC" id="2.7.13.3" evidence="2"/>
<dbReference type="Gene3D" id="3.40.50.2300">
    <property type="match status" value="1"/>
</dbReference>
<dbReference type="InterPro" id="IPR005467">
    <property type="entry name" value="His_kinase_dom"/>
</dbReference>
<dbReference type="GO" id="GO:0000155">
    <property type="term" value="F:phosphorelay sensor kinase activity"/>
    <property type="evidence" value="ECO:0007669"/>
    <property type="project" value="InterPro"/>
</dbReference>
<evidence type="ECO:0000313" key="15">
    <source>
        <dbReference type="EMBL" id="PKU23839.1"/>
    </source>
</evidence>
<feature type="transmembrane region" description="Helical" evidence="12">
    <location>
        <begin position="84"/>
        <end position="108"/>
    </location>
</feature>
<keyword evidence="5" id="KW-0547">Nucleotide-binding</keyword>
<name>A0A2N3PTV9_9PROT</name>
<dbReference type="SMART" id="SM00388">
    <property type="entry name" value="HisKA"/>
    <property type="match status" value="1"/>
</dbReference>
<dbReference type="PRINTS" id="PR00344">
    <property type="entry name" value="BCTRLSENSOR"/>
</dbReference>
<feature type="modified residue" description="4-aspartylphosphate" evidence="11">
    <location>
        <position position="518"/>
    </location>
</feature>
<dbReference type="SUPFAM" id="SSF52172">
    <property type="entry name" value="CheY-like"/>
    <property type="match status" value="1"/>
</dbReference>
<evidence type="ECO:0000313" key="16">
    <source>
        <dbReference type="Proteomes" id="UP000233293"/>
    </source>
</evidence>
<protein>
    <recommendedName>
        <fullName evidence="10">Sensory/regulatory protein RpfC</fullName>
        <ecNumber evidence="2">2.7.13.3</ecNumber>
    </recommendedName>
</protein>
<sequence length="592" mass="65025">MSIIPVTVEARVRAERLHVLARNLPFTAATGTLVALLATCGAAQVHGTRVWQWMFAFVAVALLRMAMLPVYWRSPSRDIKLGAWEAALTANTFLSGLMWLIFGLLTFVPHDPTYGFFLAIIQTGLTAASVASLSASPLAQLSFAIPTMGGLILPFALSGERSLQLLACMAAVFLLVMLLSGRSAERALTQTIILRFENERLIDELRRASLKAESASFAKSEFLTTMSHEIRTPMNGLIGMTQLVLDTQLDEQQRSYVETIGQSSRGLLSLVDDILDFSKLESGRIELETVSFDLFEVVRSVLALMSARAEEKHLQLVYEAATDVPRNVMGDPAKLRQILLNLIGNAIKFTDRGRVRVTVEVARPDDPILLRFQVSDTGIGMSEEIQQRLFQSFSQADSSISRRYGGSGLGLAICRRLVELHHGEIGCDSHPGIGSRFWFVLPYKSGGSTEEAAPARIKAEVDDELGSLHILLAEDNVVNRQVATALLEKWGHRVFCVEDGRQALEAVTIQSFDLILMDLQMPEMGGLEATERIRRLPGPASAIPIVAVTANAYDRDRQRCFDAGMNGYVIKPFDFTTLKTVISAALGKEADV</sequence>
<dbReference type="CDD" id="cd16922">
    <property type="entry name" value="HATPase_EvgS-ArcB-TorS-like"/>
    <property type="match status" value="1"/>
</dbReference>
<gene>
    <name evidence="15" type="ORF">CWS72_14250</name>
</gene>
<evidence type="ECO:0000256" key="10">
    <source>
        <dbReference type="ARBA" id="ARBA00068150"/>
    </source>
</evidence>
<feature type="transmembrane region" description="Helical" evidence="12">
    <location>
        <begin position="163"/>
        <end position="181"/>
    </location>
</feature>
<evidence type="ECO:0000256" key="6">
    <source>
        <dbReference type="ARBA" id="ARBA00022777"/>
    </source>
</evidence>
<evidence type="ECO:0000256" key="12">
    <source>
        <dbReference type="SAM" id="Phobius"/>
    </source>
</evidence>
<evidence type="ECO:0000259" key="13">
    <source>
        <dbReference type="PROSITE" id="PS50109"/>
    </source>
</evidence>
<dbReference type="CDD" id="cd00082">
    <property type="entry name" value="HisKA"/>
    <property type="match status" value="1"/>
</dbReference>
<keyword evidence="16" id="KW-1185">Reference proteome</keyword>
<dbReference type="PROSITE" id="PS50110">
    <property type="entry name" value="RESPONSE_REGULATORY"/>
    <property type="match status" value="1"/>
</dbReference>
<keyword evidence="6" id="KW-0418">Kinase</keyword>
<feature type="transmembrane region" description="Helical" evidence="12">
    <location>
        <begin position="51"/>
        <end position="72"/>
    </location>
</feature>
<dbReference type="PANTHER" id="PTHR45339:SF1">
    <property type="entry name" value="HYBRID SIGNAL TRANSDUCTION HISTIDINE KINASE J"/>
    <property type="match status" value="1"/>
</dbReference>
<dbReference type="InterPro" id="IPR011006">
    <property type="entry name" value="CheY-like_superfamily"/>
</dbReference>
<keyword evidence="3 11" id="KW-0597">Phosphoprotein</keyword>
<dbReference type="Pfam" id="PF02518">
    <property type="entry name" value="HATPase_c"/>
    <property type="match status" value="1"/>
</dbReference>
<dbReference type="Proteomes" id="UP000233293">
    <property type="component" value="Unassembled WGS sequence"/>
</dbReference>
<keyword evidence="12" id="KW-0472">Membrane</keyword>
<dbReference type="Gene3D" id="1.10.287.130">
    <property type="match status" value="1"/>
</dbReference>
<dbReference type="CDD" id="cd17546">
    <property type="entry name" value="REC_hyHK_CKI1_RcsC-like"/>
    <property type="match status" value="1"/>
</dbReference>
<dbReference type="InterPro" id="IPR004358">
    <property type="entry name" value="Sig_transdc_His_kin-like_C"/>
</dbReference>
<dbReference type="PANTHER" id="PTHR45339">
    <property type="entry name" value="HYBRID SIGNAL TRANSDUCTION HISTIDINE KINASE J"/>
    <property type="match status" value="1"/>
</dbReference>
<comment type="subunit">
    <text evidence="9">At low DSF concentrations, interacts with RpfF.</text>
</comment>
<dbReference type="SUPFAM" id="SSF47384">
    <property type="entry name" value="Homodimeric domain of signal transducing histidine kinase"/>
    <property type="match status" value="1"/>
</dbReference>
<evidence type="ECO:0000256" key="4">
    <source>
        <dbReference type="ARBA" id="ARBA00022679"/>
    </source>
</evidence>
<feature type="domain" description="Response regulatory" evidence="14">
    <location>
        <begin position="469"/>
        <end position="586"/>
    </location>
</feature>
<dbReference type="SMART" id="SM00387">
    <property type="entry name" value="HATPase_c"/>
    <property type="match status" value="1"/>
</dbReference>
<accession>A0A2N3PTV9</accession>
<feature type="transmembrane region" description="Helical" evidence="12">
    <location>
        <begin position="138"/>
        <end position="157"/>
    </location>
</feature>
<evidence type="ECO:0000256" key="7">
    <source>
        <dbReference type="ARBA" id="ARBA00022840"/>
    </source>
</evidence>
<dbReference type="InterPro" id="IPR003661">
    <property type="entry name" value="HisK_dim/P_dom"/>
</dbReference>
<evidence type="ECO:0000256" key="8">
    <source>
        <dbReference type="ARBA" id="ARBA00023012"/>
    </source>
</evidence>
<dbReference type="RefSeq" id="WP_101251295.1">
    <property type="nucleotide sequence ID" value="NZ_PIUM01000016.1"/>
</dbReference>
<evidence type="ECO:0000256" key="2">
    <source>
        <dbReference type="ARBA" id="ARBA00012438"/>
    </source>
</evidence>
<keyword evidence="8" id="KW-0902">Two-component regulatory system</keyword>
<keyword evidence="12" id="KW-1133">Transmembrane helix</keyword>
<feature type="domain" description="Histidine kinase" evidence="13">
    <location>
        <begin position="225"/>
        <end position="445"/>
    </location>
</feature>
<dbReference type="OrthoDB" id="9801651at2"/>
<dbReference type="FunFam" id="3.30.565.10:FF:000010">
    <property type="entry name" value="Sensor histidine kinase RcsC"/>
    <property type="match status" value="1"/>
</dbReference>
<evidence type="ECO:0000259" key="14">
    <source>
        <dbReference type="PROSITE" id="PS50110"/>
    </source>
</evidence>
<dbReference type="EMBL" id="PIUM01000016">
    <property type="protein sequence ID" value="PKU23839.1"/>
    <property type="molecule type" value="Genomic_DNA"/>
</dbReference>
<keyword evidence="7" id="KW-0067">ATP-binding</keyword>
<dbReference type="InterPro" id="IPR003594">
    <property type="entry name" value="HATPase_dom"/>
</dbReference>
<dbReference type="FunFam" id="1.10.287.130:FF:000002">
    <property type="entry name" value="Two-component osmosensing histidine kinase"/>
    <property type="match status" value="1"/>
</dbReference>
<evidence type="ECO:0000256" key="9">
    <source>
        <dbReference type="ARBA" id="ARBA00064003"/>
    </source>
</evidence>